<proteinExistence type="predicted"/>
<keyword evidence="9" id="KW-0807">Transducer</keyword>
<dbReference type="SUPFAM" id="SSF81321">
    <property type="entry name" value="Family A G protein-coupled receptor-like"/>
    <property type="match status" value="1"/>
</dbReference>
<evidence type="ECO:0000259" key="11">
    <source>
        <dbReference type="PROSITE" id="PS50262"/>
    </source>
</evidence>
<dbReference type="InterPro" id="IPR000276">
    <property type="entry name" value="GPCR_Rhodpsn"/>
</dbReference>
<evidence type="ECO:0000313" key="13">
    <source>
        <dbReference type="Proteomes" id="UP001159405"/>
    </source>
</evidence>
<dbReference type="CDD" id="cd00637">
    <property type="entry name" value="7tm_classA_rhodopsin-like"/>
    <property type="match status" value="1"/>
</dbReference>
<feature type="transmembrane region" description="Helical" evidence="10">
    <location>
        <begin position="137"/>
        <end position="155"/>
    </location>
</feature>
<gene>
    <name evidence="12" type="ORF">PLOB_00008211</name>
</gene>
<keyword evidence="6 10" id="KW-0472">Membrane</keyword>
<evidence type="ECO:0000256" key="6">
    <source>
        <dbReference type="ARBA" id="ARBA00023136"/>
    </source>
</evidence>
<evidence type="ECO:0000256" key="8">
    <source>
        <dbReference type="ARBA" id="ARBA00023180"/>
    </source>
</evidence>
<evidence type="ECO:0000256" key="2">
    <source>
        <dbReference type="ARBA" id="ARBA00022475"/>
    </source>
</evidence>
<dbReference type="PANTHER" id="PTHR24246:SF27">
    <property type="entry name" value="ADENOSINE RECEPTOR, ISOFORM A"/>
    <property type="match status" value="1"/>
</dbReference>
<dbReference type="PRINTS" id="PR00237">
    <property type="entry name" value="GPCRRHODOPSN"/>
</dbReference>
<evidence type="ECO:0000256" key="9">
    <source>
        <dbReference type="ARBA" id="ARBA00023224"/>
    </source>
</evidence>
<evidence type="ECO:0000256" key="7">
    <source>
        <dbReference type="ARBA" id="ARBA00023170"/>
    </source>
</evidence>
<dbReference type="PROSITE" id="PS50262">
    <property type="entry name" value="G_PROTEIN_RECEP_F1_2"/>
    <property type="match status" value="1"/>
</dbReference>
<keyword evidence="4 10" id="KW-1133">Transmembrane helix</keyword>
<feature type="domain" description="G-protein coupled receptors family 1 profile" evidence="11">
    <location>
        <begin position="1"/>
        <end position="153"/>
    </location>
</feature>
<evidence type="ECO:0000256" key="10">
    <source>
        <dbReference type="SAM" id="Phobius"/>
    </source>
</evidence>
<feature type="transmembrane region" description="Helical" evidence="10">
    <location>
        <begin position="97"/>
        <end position="117"/>
    </location>
</feature>
<feature type="non-terminal residue" evidence="12">
    <location>
        <position position="1"/>
    </location>
</feature>
<keyword evidence="5" id="KW-0297">G-protein coupled receptor</keyword>
<comment type="subcellular location">
    <subcellularLocation>
        <location evidence="1">Cell membrane</location>
        <topology evidence="1">Multi-pass membrane protein</topology>
    </subcellularLocation>
</comment>
<evidence type="ECO:0000313" key="12">
    <source>
        <dbReference type="EMBL" id="CAH3046634.1"/>
    </source>
</evidence>
<dbReference type="InterPro" id="IPR017452">
    <property type="entry name" value="GPCR_Rhodpsn_7TM"/>
</dbReference>
<evidence type="ECO:0000256" key="3">
    <source>
        <dbReference type="ARBA" id="ARBA00022692"/>
    </source>
</evidence>
<keyword evidence="7" id="KW-0675">Receptor</keyword>
<keyword evidence="3 10" id="KW-0812">Transmembrane</keyword>
<evidence type="ECO:0000256" key="1">
    <source>
        <dbReference type="ARBA" id="ARBA00004651"/>
    </source>
</evidence>
<accession>A0ABN8NBG4</accession>
<keyword evidence="8" id="KW-0325">Glycoprotein</keyword>
<dbReference type="PANTHER" id="PTHR24246">
    <property type="entry name" value="OLFACTORY RECEPTOR AND ADENOSINE RECEPTOR"/>
    <property type="match status" value="1"/>
</dbReference>
<keyword evidence="13" id="KW-1185">Reference proteome</keyword>
<feature type="transmembrane region" description="Helical" evidence="10">
    <location>
        <begin position="28"/>
        <end position="58"/>
    </location>
</feature>
<evidence type="ECO:0000256" key="5">
    <source>
        <dbReference type="ARBA" id="ARBA00023040"/>
    </source>
</evidence>
<dbReference type="Gene3D" id="1.20.1070.10">
    <property type="entry name" value="Rhodopsin 7-helix transmembrane proteins"/>
    <property type="match status" value="2"/>
</dbReference>
<organism evidence="12 13">
    <name type="scientific">Porites lobata</name>
    <dbReference type="NCBI Taxonomy" id="104759"/>
    <lineage>
        <taxon>Eukaryota</taxon>
        <taxon>Metazoa</taxon>
        <taxon>Cnidaria</taxon>
        <taxon>Anthozoa</taxon>
        <taxon>Hexacorallia</taxon>
        <taxon>Scleractinia</taxon>
        <taxon>Fungiina</taxon>
        <taxon>Poritidae</taxon>
        <taxon>Porites</taxon>
    </lineage>
</organism>
<dbReference type="Proteomes" id="UP001159405">
    <property type="component" value="Unassembled WGS sequence"/>
</dbReference>
<evidence type="ECO:0000256" key="4">
    <source>
        <dbReference type="ARBA" id="ARBA00022989"/>
    </source>
</evidence>
<keyword evidence="2" id="KW-1003">Cell membrane</keyword>
<comment type="caution">
    <text evidence="12">The sequence shown here is derived from an EMBL/GenBank/DDBJ whole genome shotgun (WGS) entry which is preliminary data.</text>
</comment>
<name>A0ABN8NBG4_9CNID</name>
<protein>
    <recommendedName>
        <fullName evidence="11">G-protein coupled receptors family 1 profile domain-containing protein</fullName>
    </recommendedName>
</protein>
<reference evidence="12 13" key="1">
    <citation type="submission" date="2022-05" db="EMBL/GenBank/DDBJ databases">
        <authorList>
            <consortium name="Genoscope - CEA"/>
            <person name="William W."/>
        </authorList>
    </citation>
    <scope>NUCLEOTIDE SEQUENCE [LARGE SCALE GENOMIC DNA]</scope>
</reference>
<sequence length="173" mass="19797">ISVDRLLALLLGFKYKEAVTLKRANIIVVAIWVLSIVGPFCNAYLAITVSICLFTLFFSYTKIFLALRCYQIHVQSHVSEGQPRQAMPLNMVRYRKGVYSALWVLVALIICYLPHYIAEVLTGQIGMTLSLYIARQFTIILVLLNSSLNPLLYCWKISEMRQAVKETLRQLFC</sequence>
<dbReference type="EMBL" id="CALNXK010000014">
    <property type="protein sequence ID" value="CAH3046634.1"/>
    <property type="molecule type" value="Genomic_DNA"/>
</dbReference>